<dbReference type="SMART" id="SM01130">
    <property type="entry name" value="DHDPS"/>
    <property type="match status" value="1"/>
</dbReference>
<dbReference type="PROSITE" id="PS00665">
    <property type="entry name" value="DHDPS_1"/>
    <property type="match status" value="1"/>
</dbReference>
<accession>A0A520LM38</accession>
<dbReference type="PANTHER" id="PTHR12128">
    <property type="entry name" value="DIHYDRODIPICOLINATE SYNTHASE"/>
    <property type="match status" value="1"/>
</dbReference>
<evidence type="ECO:0000313" key="5">
    <source>
        <dbReference type="Proteomes" id="UP000318148"/>
    </source>
</evidence>
<gene>
    <name evidence="4" type="ORF">EVB02_02925</name>
</gene>
<name>A0A520LM38_9GAMM</name>
<evidence type="ECO:0000313" key="4">
    <source>
        <dbReference type="EMBL" id="RZO06025.1"/>
    </source>
</evidence>
<sequence>MITGSLVALITPMKPKSFDVDWDCFEKLIKWHIFNKTNAIVVVGTTGESSTLSFSEHKKVIERALEYAAGEIPIIAGTGANSTSEAIELTRSAADAGADACLLVTPYYNKPSQNGLFEHYKLIANTVDVDQILYNVPSRTACDLLPETIHKLSQLDN</sequence>
<dbReference type="PRINTS" id="PR00146">
    <property type="entry name" value="DHPICSNTHASE"/>
</dbReference>
<comment type="similarity">
    <text evidence="1">Belongs to the DapA family.</text>
</comment>
<dbReference type="SUPFAM" id="SSF51569">
    <property type="entry name" value="Aldolase"/>
    <property type="match status" value="1"/>
</dbReference>
<feature type="non-terminal residue" evidence="4">
    <location>
        <position position="157"/>
    </location>
</feature>
<dbReference type="InterPro" id="IPR002220">
    <property type="entry name" value="DapA-like"/>
</dbReference>
<dbReference type="Pfam" id="PF00701">
    <property type="entry name" value="DHDPS"/>
    <property type="match status" value="1"/>
</dbReference>
<dbReference type="Gene3D" id="3.20.20.70">
    <property type="entry name" value="Aldolase class I"/>
    <property type="match status" value="1"/>
</dbReference>
<evidence type="ECO:0000256" key="2">
    <source>
        <dbReference type="ARBA" id="ARBA00023239"/>
    </source>
</evidence>
<dbReference type="InterPro" id="IPR020624">
    <property type="entry name" value="Schiff_base-form_aldolases_CS"/>
</dbReference>
<dbReference type="GO" id="GO:0005829">
    <property type="term" value="C:cytosol"/>
    <property type="evidence" value="ECO:0007669"/>
    <property type="project" value="TreeGrafter"/>
</dbReference>
<keyword evidence="2" id="KW-0456">Lyase</keyword>
<keyword evidence="3" id="KW-0704">Schiff base</keyword>
<proteinExistence type="inferred from homology"/>
<dbReference type="PANTHER" id="PTHR12128:SF66">
    <property type="entry name" value="4-HYDROXY-2-OXOGLUTARATE ALDOLASE, MITOCHONDRIAL"/>
    <property type="match status" value="1"/>
</dbReference>
<protein>
    <submittedName>
        <fullName evidence="4">4-hydroxy-tetrahydrodipicolinate synthase</fullName>
    </submittedName>
</protein>
<dbReference type="GO" id="GO:0008840">
    <property type="term" value="F:4-hydroxy-tetrahydrodipicolinate synthase activity"/>
    <property type="evidence" value="ECO:0007669"/>
    <property type="project" value="TreeGrafter"/>
</dbReference>
<evidence type="ECO:0000256" key="1">
    <source>
        <dbReference type="ARBA" id="ARBA00007592"/>
    </source>
</evidence>
<organism evidence="4 5">
    <name type="scientific">SAR92 clade bacterium</name>
    <dbReference type="NCBI Taxonomy" id="2315479"/>
    <lineage>
        <taxon>Bacteria</taxon>
        <taxon>Pseudomonadati</taxon>
        <taxon>Pseudomonadota</taxon>
        <taxon>Gammaproteobacteria</taxon>
        <taxon>Cellvibrionales</taxon>
        <taxon>Porticoccaceae</taxon>
        <taxon>SAR92 clade</taxon>
    </lineage>
</organism>
<reference evidence="4 5" key="1">
    <citation type="submission" date="2019-02" db="EMBL/GenBank/DDBJ databases">
        <title>Prokaryotic population dynamics and viral predation in marine succession experiment using metagenomics: the confinement effect.</title>
        <authorList>
            <person name="Haro-Moreno J.M."/>
            <person name="Rodriguez-Valera F."/>
            <person name="Lopez-Perez M."/>
        </authorList>
    </citation>
    <scope>NUCLEOTIDE SEQUENCE [LARGE SCALE GENOMIC DNA]</scope>
    <source>
        <strain evidence="4">MED-G169</strain>
    </source>
</reference>
<dbReference type="Proteomes" id="UP000318148">
    <property type="component" value="Unassembled WGS sequence"/>
</dbReference>
<dbReference type="InterPro" id="IPR013785">
    <property type="entry name" value="Aldolase_TIM"/>
</dbReference>
<evidence type="ECO:0000256" key="3">
    <source>
        <dbReference type="ARBA" id="ARBA00023270"/>
    </source>
</evidence>
<comment type="caution">
    <text evidence="4">The sequence shown here is derived from an EMBL/GenBank/DDBJ whole genome shotgun (WGS) entry which is preliminary data.</text>
</comment>
<dbReference type="EMBL" id="SHBO01000032">
    <property type="protein sequence ID" value="RZO06025.1"/>
    <property type="molecule type" value="Genomic_DNA"/>
</dbReference>
<dbReference type="AlphaFoldDB" id="A0A520LM38"/>